<feature type="transmembrane region" description="Helical" evidence="11">
    <location>
        <begin position="215"/>
        <end position="238"/>
    </location>
</feature>
<keyword evidence="8" id="KW-0449">Lipoprotein</keyword>
<dbReference type="GO" id="GO:0005783">
    <property type="term" value="C:endoplasmic reticulum"/>
    <property type="evidence" value="ECO:0007669"/>
    <property type="project" value="TreeGrafter"/>
</dbReference>
<feature type="domain" description="Palmitoyltransferase DHHC" evidence="13">
    <location>
        <begin position="293"/>
        <end position="442"/>
    </location>
</feature>
<dbReference type="PROSITE" id="PS50216">
    <property type="entry name" value="DHHC"/>
    <property type="match status" value="1"/>
</dbReference>
<dbReference type="InterPro" id="IPR001594">
    <property type="entry name" value="Palmitoyltrfase_DHHC"/>
</dbReference>
<dbReference type="GO" id="GO:0006612">
    <property type="term" value="P:protein targeting to membrane"/>
    <property type="evidence" value="ECO:0007669"/>
    <property type="project" value="TreeGrafter"/>
</dbReference>
<keyword evidence="7" id="KW-0564">Palmitate</keyword>
<keyword evidence="9 11" id="KW-0012">Acyltransferase</keyword>
<evidence type="ECO:0000313" key="15">
    <source>
        <dbReference type="Proteomes" id="UP000660262"/>
    </source>
</evidence>
<reference evidence="14" key="1">
    <citation type="submission" date="2020-10" db="EMBL/GenBank/DDBJ databases">
        <title>Unveiling of a novel bifunctional photoreceptor, Dualchrome1, isolated from a cosmopolitan green alga.</title>
        <authorList>
            <person name="Suzuki S."/>
            <person name="Kawachi M."/>
        </authorList>
    </citation>
    <scope>NUCLEOTIDE SEQUENCE</scope>
    <source>
        <strain evidence="14">NIES 2893</strain>
    </source>
</reference>
<evidence type="ECO:0000256" key="5">
    <source>
        <dbReference type="ARBA" id="ARBA00022989"/>
    </source>
</evidence>
<proteinExistence type="inferred from homology"/>
<evidence type="ECO:0000256" key="11">
    <source>
        <dbReference type="RuleBase" id="RU079119"/>
    </source>
</evidence>
<evidence type="ECO:0000256" key="9">
    <source>
        <dbReference type="ARBA" id="ARBA00023315"/>
    </source>
</evidence>
<dbReference type="GO" id="GO:0019706">
    <property type="term" value="F:protein-cysteine S-palmitoyltransferase activity"/>
    <property type="evidence" value="ECO:0007669"/>
    <property type="project" value="UniProtKB-EC"/>
</dbReference>
<dbReference type="OrthoDB" id="331948at2759"/>
<comment type="domain">
    <text evidence="11">The DHHC domain is required for palmitoyltransferase activity.</text>
</comment>
<evidence type="ECO:0000259" key="13">
    <source>
        <dbReference type="Pfam" id="PF01529"/>
    </source>
</evidence>
<keyword evidence="4 11" id="KW-0812">Transmembrane</keyword>
<evidence type="ECO:0000256" key="1">
    <source>
        <dbReference type="ARBA" id="ARBA00004127"/>
    </source>
</evidence>
<dbReference type="EMBL" id="BNJQ01000032">
    <property type="protein sequence ID" value="GHP10927.1"/>
    <property type="molecule type" value="Genomic_DNA"/>
</dbReference>
<dbReference type="Proteomes" id="UP000660262">
    <property type="component" value="Unassembled WGS sequence"/>
</dbReference>
<evidence type="ECO:0000256" key="12">
    <source>
        <dbReference type="SAM" id="MobiDB-lite"/>
    </source>
</evidence>
<comment type="subcellular location">
    <subcellularLocation>
        <location evidence="1">Endomembrane system</location>
        <topology evidence="1">Multi-pass membrane protein</topology>
    </subcellularLocation>
</comment>
<protein>
    <recommendedName>
        <fullName evidence="11">S-acyltransferase</fullName>
        <ecNumber evidence="11">2.3.1.225</ecNumber>
    </recommendedName>
    <alternativeName>
        <fullName evidence="11">Palmitoyltransferase</fullName>
    </alternativeName>
</protein>
<dbReference type="AlphaFoldDB" id="A0A830I1B1"/>
<dbReference type="EC" id="2.3.1.225" evidence="11"/>
<evidence type="ECO:0000256" key="7">
    <source>
        <dbReference type="ARBA" id="ARBA00023139"/>
    </source>
</evidence>
<dbReference type="PANTHER" id="PTHR22883:SF43">
    <property type="entry name" value="PALMITOYLTRANSFERASE APP"/>
    <property type="match status" value="1"/>
</dbReference>
<dbReference type="InterPro" id="IPR039859">
    <property type="entry name" value="PFA4/ZDH16/20/ERF2-like"/>
</dbReference>
<keyword evidence="6 11" id="KW-0472">Membrane</keyword>
<feature type="transmembrane region" description="Helical" evidence="11">
    <location>
        <begin position="176"/>
        <end position="195"/>
    </location>
</feature>
<accession>A0A830I1B1</accession>
<feature type="compositionally biased region" description="Basic residues" evidence="12">
    <location>
        <begin position="83"/>
        <end position="117"/>
    </location>
</feature>
<evidence type="ECO:0000256" key="6">
    <source>
        <dbReference type="ARBA" id="ARBA00023136"/>
    </source>
</evidence>
<name>A0A830I1B1_9CHLO</name>
<sequence length="626" mass="67955">MASPLGSSSSASSQPSREDVLASRALAMAPAVVRKHIMEQVSQHNADGHQQSDDAAGQGQQQGMMGAGNHAVAGLADNLRRAHQHMAHHAHNSQSHHHHHHHHHHHEHDDHHHHHNSHAAFADDISNSILARDENDGCVTLYASTLRGYADVAIPACFVLAAFGPLAAFFPLLPWLVSLAFGLFVSVHCVGLSRAAKQARAGLLISQVDIAPTRFMVTLIVSLTNYSALHFFVLAGVARRVDDHWPLVLLLGALFAASNPLLYRCTTADPGFVERVGEGSPPFPNPPPGSIEKGYVWCPTCGVARPPRAKHDSISGKCVRRFDHYCPIVNNAVGEGNQRSFLAYVAVMFTGQAIYLHLMALYLSREGDVHASTVTYGGWAALANAVSRIAPGLANYTRGCALCPVGRALHWAQIPGIVFAVFLLTRHSFQAAVNLTTNESLNIRRYRSFWARVAHRASSPATWAHELYRNPYDLGVYGNCMSYWTASGTAERFDGRPCVNYDERATMSSSAVDGDDDRLDTEAARGGGGIAALSLNRLSVLYYQVALRLKFLPLTHVVMQDDEESAHPVVSAEGAGFAHLGLPPGKMDASMRARMELAQRFLKGELSAQDASHVVSLNDLPSSRNL</sequence>
<feature type="transmembrane region" description="Helical" evidence="11">
    <location>
        <begin position="341"/>
        <end position="363"/>
    </location>
</feature>
<feature type="region of interest" description="Disordered" evidence="12">
    <location>
        <begin position="83"/>
        <end position="118"/>
    </location>
</feature>
<keyword evidence="3 11" id="KW-0808">Transferase</keyword>
<feature type="transmembrane region" description="Helical" evidence="11">
    <location>
        <begin position="244"/>
        <end position="263"/>
    </location>
</feature>
<dbReference type="PANTHER" id="PTHR22883">
    <property type="entry name" value="ZINC FINGER DHHC DOMAIN CONTAINING PROTEIN"/>
    <property type="match status" value="1"/>
</dbReference>
<dbReference type="Pfam" id="PF01529">
    <property type="entry name" value="DHHC"/>
    <property type="match status" value="1"/>
</dbReference>
<dbReference type="GO" id="GO:0005794">
    <property type="term" value="C:Golgi apparatus"/>
    <property type="evidence" value="ECO:0007669"/>
    <property type="project" value="TreeGrafter"/>
</dbReference>
<keyword evidence="15" id="KW-1185">Reference proteome</keyword>
<gene>
    <name evidence="14" type="ORF">PPROV_000965700</name>
</gene>
<keyword evidence="5 11" id="KW-1133">Transmembrane helix</keyword>
<feature type="compositionally biased region" description="Low complexity" evidence="12">
    <location>
        <begin position="53"/>
        <end position="65"/>
    </location>
</feature>
<feature type="region of interest" description="Disordered" evidence="12">
    <location>
        <begin position="41"/>
        <end position="65"/>
    </location>
</feature>
<comment type="caution">
    <text evidence="14">The sequence shown here is derived from an EMBL/GenBank/DDBJ whole genome shotgun (WGS) entry which is preliminary data.</text>
</comment>
<organism evidence="14 15">
    <name type="scientific">Pycnococcus provasolii</name>
    <dbReference type="NCBI Taxonomy" id="41880"/>
    <lineage>
        <taxon>Eukaryota</taxon>
        <taxon>Viridiplantae</taxon>
        <taxon>Chlorophyta</taxon>
        <taxon>Pseudoscourfieldiophyceae</taxon>
        <taxon>Pseudoscourfieldiales</taxon>
        <taxon>Pycnococcaceae</taxon>
        <taxon>Pycnococcus</taxon>
    </lineage>
</organism>
<comment type="catalytic activity">
    <reaction evidence="10 11">
        <text>L-cysteinyl-[protein] + hexadecanoyl-CoA = S-hexadecanoyl-L-cysteinyl-[protein] + CoA</text>
        <dbReference type="Rhea" id="RHEA:36683"/>
        <dbReference type="Rhea" id="RHEA-COMP:10131"/>
        <dbReference type="Rhea" id="RHEA-COMP:11032"/>
        <dbReference type="ChEBI" id="CHEBI:29950"/>
        <dbReference type="ChEBI" id="CHEBI:57287"/>
        <dbReference type="ChEBI" id="CHEBI:57379"/>
        <dbReference type="ChEBI" id="CHEBI:74151"/>
        <dbReference type="EC" id="2.3.1.225"/>
    </reaction>
</comment>
<evidence type="ECO:0000256" key="2">
    <source>
        <dbReference type="ARBA" id="ARBA00008574"/>
    </source>
</evidence>
<evidence type="ECO:0000313" key="14">
    <source>
        <dbReference type="EMBL" id="GHP10927.1"/>
    </source>
</evidence>
<evidence type="ECO:0000256" key="10">
    <source>
        <dbReference type="ARBA" id="ARBA00048048"/>
    </source>
</evidence>
<evidence type="ECO:0000256" key="4">
    <source>
        <dbReference type="ARBA" id="ARBA00022692"/>
    </source>
</evidence>
<evidence type="ECO:0000256" key="3">
    <source>
        <dbReference type="ARBA" id="ARBA00022679"/>
    </source>
</evidence>
<evidence type="ECO:0000256" key="8">
    <source>
        <dbReference type="ARBA" id="ARBA00023288"/>
    </source>
</evidence>
<comment type="similarity">
    <text evidence="2 11">Belongs to the DHHC palmitoyltransferase family.</text>
</comment>